<dbReference type="SMART" id="SM00739">
    <property type="entry name" value="KOW"/>
    <property type="match status" value="1"/>
</dbReference>
<dbReference type="GO" id="GO:0005840">
    <property type="term" value="C:ribosome"/>
    <property type="evidence" value="ECO:0007669"/>
    <property type="project" value="UniProtKB-KW"/>
</dbReference>
<dbReference type="PANTHER" id="PTHR12903">
    <property type="entry name" value="MITOCHONDRIAL RIBOSOMAL PROTEIN L24"/>
    <property type="match status" value="1"/>
</dbReference>
<evidence type="ECO:0000259" key="7">
    <source>
        <dbReference type="SMART" id="SM00739"/>
    </source>
</evidence>
<dbReference type="RefSeq" id="WP_066130766.1">
    <property type="nucleotide sequence ID" value="NZ_KQ959903.1"/>
</dbReference>
<dbReference type="HAMAP" id="MF_01326_B">
    <property type="entry name" value="Ribosomal_uL24_B"/>
    <property type="match status" value="1"/>
</dbReference>
<keyword evidence="9" id="KW-1185">Reference proteome</keyword>
<keyword evidence="2 5" id="KW-0689">Ribosomal protein</keyword>
<dbReference type="InterPro" id="IPR008991">
    <property type="entry name" value="Translation_prot_SH3-like_sf"/>
</dbReference>
<sequence length="101" mass="11103">MFIKKGDKVVVITGKDKGKVGIVKKALPKKDQVVVEGVNIVKKHTKSSQDAPQGGRIEFEAPIHVSNVMLQDPETKKPTRVGFEIKDGKKVRISKKSGKQI</sequence>
<evidence type="ECO:0000256" key="5">
    <source>
        <dbReference type="HAMAP-Rule" id="MF_01326"/>
    </source>
</evidence>
<keyword evidence="5" id="KW-0699">rRNA-binding</keyword>
<evidence type="ECO:0000256" key="2">
    <source>
        <dbReference type="ARBA" id="ARBA00022980"/>
    </source>
</evidence>
<evidence type="ECO:0000256" key="6">
    <source>
        <dbReference type="RuleBase" id="RU003477"/>
    </source>
</evidence>
<dbReference type="NCBIfam" id="TIGR01079">
    <property type="entry name" value="rplX_bact"/>
    <property type="match status" value="1"/>
</dbReference>
<feature type="domain" description="KOW" evidence="7">
    <location>
        <begin position="2"/>
        <end position="29"/>
    </location>
</feature>
<dbReference type="InterPro" id="IPR005824">
    <property type="entry name" value="KOW"/>
</dbReference>
<reference evidence="8 9" key="1">
    <citation type="submission" date="2016-01" db="EMBL/GenBank/DDBJ databases">
        <authorList>
            <person name="Mitreva M."/>
            <person name="Pepin K.H."/>
            <person name="Mihindukulasuriya K.A."/>
            <person name="Fulton R."/>
            <person name="Fronick C."/>
            <person name="O'Laughlin M."/>
            <person name="Miner T."/>
            <person name="Herter B."/>
            <person name="Rosa B.A."/>
            <person name="Cordes M."/>
            <person name="Tomlinson C."/>
            <person name="Wollam A."/>
            <person name="Palsikar V.B."/>
            <person name="Mardis E.R."/>
            <person name="Wilson R.K."/>
        </authorList>
    </citation>
    <scope>NUCLEOTIDE SEQUENCE [LARGE SCALE GENOMIC DNA]</scope>
    <source>
        <strain evidence="8 9">KA00071</strain>
    </source>
</reference>
<keyword evidence="3 5" id="KW-0687">Ribonucleoprotein</keyword>
<proteinExistence type="inferred from homology"/>
<dbReference type="Pfam" id="PF17136">
    <property type="entry name" value="ribosomal_L24"/>
    <property type="match status" value="1"/>
</dbReference>
<dbReference type="PROSITE" id="PS01108">
    <property type="entry name" value="RIBOSOMAL_L24"/>
    <property type="match status" value="1"/>
</dbReference>
<dbReference type="Pfam" id="PF00467">
    <property type="entry name" value="KOW"/>
    <property type="match status" value="1"/>
</dbReference>
<organism evidence="8 9">
    <name type="scientific">Gemelliphila asaccharolytica</name>
    <dbReference type="NCBI Taxonomy" id="502393"/>
    <lineage>
        <taxon>Bacteria</taxon>
        <taxon>Bacillati</taxon>
        <taxon>Bacillota</taxon>
        <taxon>Bacilli</taxon>
        <taxon>Bacillales</taxon>
        <taxon>Gemellaceae</taxon>
        <taxon>Gemelliphila</taxon>
    </lineage>
</organism>
<dbReference type="Gene3D" id="2.30.30.30">
    <property type="match status" value="1"/>
</dbReference>
<comment type="function">
    <text evidence="5">One of the proteins that surrounds the polypeptide exit tunnel on the outside of the subunit.</text>
</comment>
<evidence type="ECO:0000313" key="9">
    <source>
        <dbReference type="Proteomes" id="UP000070467"/>
    </source>
</evidence>
<dbReference type="InterPro" id="IPR005825">
    <property type="entry name" value="Ribosomal_uL24_CS"/>
</dbReference>
<evidence type="ECO:0000256" key="3">
    <source>
        <dbReference type="ARBA" id="ARBA00023274"/>
    </source>
</evidence>
<dbReference type="InterPro" id="IPR003256">
    <property type="entry name" value="Ribosomal_uL24"/>
</dbReference>
<keyword evidence="5" id="KW-0694">RNA-binding</keyword>
<dbReference type="Proteomes" id="UP000070467">
    <property type="component" value="Unassembled WGS sequence"/>
</dbReference>
<evidence type="ECO:0000313" key="8">
    <source>
        <dbReference type="EMBL" id="KXB56648.1"/>
    </source>
</evidence>
<gene>
    <name evidence="5" type="primary">rplX</name>
    <name evidence="8" type="ORF">HMPREF1871_01066</name>
</gene>
<evidence type="ECO:0000256" key="1">
    <source>
        <dbReference type="ARBA" id="ARBA00010618"/>
    </source>
</evidence>
<dbReference type="InterPro" id="IPR057264">
    <property type="entry name" value="Ribosomal_uL24_C"/>
</dbReference>
<dbReference type="InterPro" id="IPR041988">
    <property type="entry name" value="Ribosomal_uL24_KOW"/>
</dbReference>
<dbReference type="EMBL" id="LSDB01000057">
    <property type="protein sequence ID" value="KXB56648.1"/>
    <property type="molecule type" value="Genomic_DNA"/>
</dbReference>
<dbReference type="InterPro" id="IPR014722">
    <property type="entry name" value="Rib_uL2_dom2"/>
</dbReference>
<dbReference type="SUPFAM" id="SSF50104">
    <property type="entry name" value="Translation proteins SH3-like domain"/>
    <property type="match status" value="1"/>
</dbReference>
<comment type="subunit">
    <text evidence="5">Part of the 50S ribosomal subunit.</text>
</comment>
<comment type="function">
    <text evidence="5">One of two assembly initiator proteins, it binds directly to the 5'-end of the 23S rRNA, where it nucleates assembly of the 50S subunit.</text>
</comment>
<evidence type="ECO:0000256" key="4">
    <source>
        <dbReference type="ARBA" id="ARBA00035206"/>
    </source>
</evidence>
<comment type="similarity">
    <text evidence="1 5 6">Belongs to the universal ribosomal protein uL24 family.</text>
</comment>
<comment type="caution">
    <text evidence="8">The sequence shown here is derived from an EMBL/GenBank/DDBJ whole genome shotgun (WGS) entry which is preliminary data.</text>
</comment>
<dbReference type="CDD" id="cd06089">
    <property type="entry name" value="KOW_RPL26"/>
    <property type="match status" value="1"/>
</dbReference>
<name>A0ABR5TKR6_9BACL</name>
<accession>A0ABR5TKR6</accession>
<protein>
    <recommendedName>
        <fullName evidence="4 5">Large ribosomal subunit protein uL24</fullName>
    </recommendedName>
</protein>